<dbReference type="Pfam" id="PF02635">
    <property type="entry name" value="DsrE"/>
    <property type="match status" value="1"/>
</dbReference>
<dbReference type="InterPro" id="IPR027396">
    <property type="entry name" value="DsrEFH-like"/>
</dbReference>
<dbReference type="NCBIfam" id="NF001238">
    <property type="entry name" value="PRK00211.1"/>
    <property type="match status" value="1"/>
</dbReference>
<dbReference type="InterPro" id="IPR003787">
    <property type="entry name" value="Sulphur_relay_DsrE/F-like"/>
</dbReference>
<name>A0A7H1AZ00_9GAMM</name>
<sequence>MKEIAFVFSHAPHGTSLGREGLDAIFSISSIINKISVFFINDGVFQIQKNIGSENILSRDYTAAFPILSLYDIKDLYCCKLSLIQRGLSLQHNFILNVNILDVDLLRLKLDSYDAIINF</sequence>
<dbReference type="PANTHER" id="PTHR38780">
    <property type="entry name" value="PROTEIN TUSC"/>
    <property type="match status" value="1"/>
</dbReference>
<dbReference type="Proteomes" id="UP000516346">
    <property type="component" value="Chromosome"/>
</dbReference>
<dbReference type="NCBIfam" id="TIGR03010">
    <property type="entry name" value="sulf_tusC_dsrF"/>
    <property type="match status" value="1"/>
</dbReference>
<evidence type="ECO:0000313" key="3">
    <source>
        <dbReference type="Proteomes" id="UP000516346"/>
    </source>
</evidence>
<dbReference type="PANTHER" id="PTHR38780:SF1">
    <property type="entry name" value="PROTEIN TUSC"/>
    <property type="match status" value="1"/>
</dbReference>
<accession>A0A7H1AZ00</accession>
<dbReference type="Gene3D" id="3.40.1260.10">
    <property type="entry name" value="DsrEFH-like"/>
    <property type="match status" value="1"/>
</dbReference>
<keyword evidence="2" id="KW-0808">Transferase</keyword>
<organism evidence="2 3">
    <name type="scientific">Buchnera aphidicola</name>
    <name type="common">Pentalonia nigronervosa</name>
    <dbReference type="NCBI Taxonomy" id="1309793"/>
    <lineage>
        <taxon>Bacteria</taxon>
        <taxon>Pseudomonadati</taxon>
        <taxon>Pseudomonadota</taxon>
        <taxon>Gammaproteobacteria</taxon>
        <taxon>Enterobacterales</taxon>
        <taxon>Erwiniaceae</taxon>
        <taxon>Buchnera</taxon>
    </lineage>
</organism>
<evidence type="ECO:0000256" key="1">
    <source>
        <dbReference type="ARBA" id="ARBA00005996"/>
    </source>
</evidence>
<dbReference type="InterPro" id="IPR017462">
    <property type="entry name" value="Sulphur_relay_TusC/DsrF"/>
</dbReference>
<dbReference type="GO" id="GO:0016740">
    <property type="term" value="F:transferase activity"/>
    <property type="evidence" value="ECO:0007669"/>
    <property type="project" value="UniProtKB-KW"/>
</dbReference>
<protein>
    <submittedName>
        <fullName evidence="2">Sulfurtransferase complex subunit TusC</fullName>
        <ecNumber evidence="2">2.8.1.-</ecNumber>
    </submittedName>
</protein>
<dbReference type="SUPFAM" id="SSF75169">
    <property type="entry name" value="DsrEFH-like"/>
    <property type="match status" value="1"/>
</dbReference>
<gene>
    <name evidence="2" type="primary">tusC</name>
    <name evidence="2" type="ORF">ICW73_01810</name>
</gene>
<dbReference type="EMBL" id="CP061275">
    <property type="protein sequence ID" value="QNS01705.1"/>
    <property type="molecule type" value="Genomic_DNA"/>
</dbReference>
<dbReference type="EC" id="2.8.1.-" evidence="2"/>
<comment type="similarity">
    <text evidence="1">Belongs to the DsrF/TusC family.</text>
</comment>
<proteinExistence type="inferred from homology"/>
<reference evidence="2 3" key="1">
    <citation type="submission" date="2020-09" db="EMBL/GenBank/DDBJ databases">
        <title>Genome sequence of the banana aphid, Pentalonia nigronervosa Coquerel (Hemiptera: Aphididae) and its symbionts.</title>
        <authorList>
            <person name="Mathers T.C."/>
            <person name="Mugford S.T."/>
            <person name="Hogenhout S.A."/>
            <person name="Tripathi L."/>
        </authorList>
    </citation>
    <scope>NUCLEOTIDE SEQUENCE [LARGE SCALE GENOMIC DNA]</scope>
    <source>
        <strain evidence="2">Ba4</strain>
    </source>
</reference>
<dbReference type="AlphaFoldDB" id="A0A7H1AZ00"/>
<evidence type="ECO:0000313" key="2">
    <source>
        <dbReference type="EMBL" id="QNS01705.1"/>
    </source>
</evidence>